<evidence type="ECO:0000256" key="2">
    <source>
        <dbReference type="ARBA" id="ARBA00007732"/>
    </source>
</evidence>
<keyword evidence="5" id="KW-0256">Endoplasmic reticulum</keyword>
<dbReference type="GeneID" id="25981237"/>
<evidence type="ECO:0000313" key="10">
    <source>
        <dbReference type="Proteomes" id="UP000007796"/>
    </source>
</evidence>
<keyword evidence="6" id="KW-0472">Membrane</keyword>
<feature type="compositionally biased region" description="Low complexity" evidence="7">
    <location>
        <begin position="166"/>
        <end position="179"/>
    </location>
</feature>
<evidence type="ECO:0000256" key="4">
    <source>
        <dbReference type="ARBA" id="ARBA00018463"/>
    </source>
</evidence>
<feature type="region of interest" description="Disordered" evidence="7">
    <location>
        <begin position="246"/>
        <end position="301"/>
    </location>
</feature>
<evidence type="ECO:0000256" key="6">
    <source>
        <dbReference type="ARBA" id="ARBA00023136"/>
    </source>
</evidence>
<dbReference type="Proteomes" id="UP000007796">
    <property type="component" value="Unassembled WGS sequence"/>
</dbReference>
<dbReference type="STRING" id="655863.F0XPZ2"/>
<dbReference type="GO" id="GO:0031211">
    <property type="term" value="C:endoplasmic reticulum palmitoyltransferase complex"/>
    <property type="evidence" value="ECO:0007669"/>
    <property type="project" value="TreeGrafter"/>
</dbReference>
<feature type="region of interest" description="Disordered" evidence="7">
    <location>
        <begin position="100"/>
        <end position="147"/>
    </location>
</feature>
<feature type="region of interest" description="Disordered" evidence="7">
    <location>
        <begin position="159"/>
        <end position="212"/>
    </location>
</feature>
<proteinExistence type="inferred from homology"/>
<comment type="subcellular location">
    <subcellularLocation>
        <location evidence="1">Endoplasmic reticulum membrane</location>
        <topology evidence="1">Peripheral membrane protein</topology>
    </subcellularLocation>
</comment>
<feature type="region of interest" description="Disordered" evidence="7">
    <location>
        <begin position="429"/>
        <end position="479"/>
    </location>
</feature>
<feature type="compositionally biased region" description="Low complexity" evidence="7">
    <location>
        <begin position="119"/>
        <end position="133"/>
    </location>
</feature>
<dbReference type="AlphaFoldDB" id="F0XPZ2"/>
<reference evidence="9 10" key="1">
    <citation type="journal article" date="2011" name="Proc. Natl. Acad. Sci. U.S.A.">
        <title>Genome and transcriptome analyses of the mountain pine beetle-fungal symbiont Grosmannia clavigera, a lodgepole pine pathogen.</title>
        <authorList>
            <person name="DiGuistini S."/>
            <person name="Wang Y."/>
            <person name="Liao N.Y."/>
            <person name="Taylor G."/>
            <person name="Tanguay P."/>
            <person name="Feau N."/>
            <person name="Henrissat B."/>
            <person name="Chan S.K."/>
            <person name="Hesse-Orce U."/>
            <person name="Alamouti S.M."/>
            <person name="Tsui C.K.M."/>
            <person name="Docking R.T."/>
            <person name="Levasseur A."/>
            <person name="Haridas S."/>
            <person name="Robertson G."/>
            <person name="Birol I."/>
            <person name="Holt R.A."/>
            <person name="Marra M.A."/>
            <person name="Hamelin R.C."/>
            <person name="Hirst M."/>
            <person name="Jones S.J.M."/>
            <person name="Bohlmann J."/>
            <person name="Breuil C."/>
        </authorList>
    </citation>
    <scope>NUCLEOTIDE SEQUENCE [LARGE SCALE GENOMIC DNA]</scope>
    <source>
        <strain evidence="10">kw1407 / UAMH 11150</strain>
    </source>
</reference>
<evidence type="ECO:0000256" key="5">
    <source>
        <dbReference type="ARBA" id="ARBA00022824"/>
    </source>
</evidence>
<dbReference type="OrthoDB" id="5377273at2759"/>
<feature type="compositionally biased region" description="Low complexity" evidence="7">
    <location>
        <begin position="457"/>
        <end position="469"/>
    </location>
</feature>
<evidence type="ECO:0000313" key="9">
    <source>
        <dbReference type="EMBL" id="EFX00666.1"/>
    </source>
</evidence>
<keyword evidence="10" id="KW-1185">Reference proteome</keyword>
<feature type="region of interest" description="Disordered" evidence="7">
    <location>
        <begin position="326"/>
        <end position="384"/>
    </location>
</feature>
<comment type="similarity">
    <text evidence="2">Belongs to the ERF4 family.</text>
</comment>
<comment type="subunit">
    <text evidence="3">Interacts with ERF2.</text>
</comment>
<dbReference type="InParanoid" id="F0XPZ2"/>
<evidence type="ECO:0000256" key="7">
    <source>
        <dbReference type="SAM" id="MobiDB-lite"/>
    </source>
</evidence>
<dbReference type="PANTHER" id="PTHR13254">
    <property type="entry name" value="GOLGI AUTOANTIGEN, GOLGIN SUBFAMILY A, 7"/>
    <property type="match status" value="1"/>
</dbReference>
<dbReference type="GO" id="GO:0006612">
    <property type="term" value="P:protein targeting to membrane"/>
    <property type="evidence" value="ECO:0007669"/>
    <property type="project" value="TreeGrafter"/>
</dbReference>
<feature type="compositionally biased region" description="Basic and acidic residues" evidence="7">
    <location>
        <begin position="358"/>
        <end position="370"/>
    </location>
</feature>
<dbReference type="eggNOG" id="ENOG502S30T">
    <property type="taxonomic scope" value="Eukaryota"/>
</dbReference>
<dbReference type="GO" id="GO:0005789">
    <property type="term" value="C:endoplasmic reticulum membrane"/>
    <property type="evidence" value="ECO:0007669"/>
    <property type="project" value="UniProtKB-SubCell"/>
</dbReference>
<gene>
    <name evidence="9" type="ORF">CMQ_7668</name>
</gene>
<feature type="compositionally biased region" description="Pro residues" evidence="7">
    <location>
        <begin position="100"/>
        <end position="118"/>
    </location>
</feature>
<evidence type="ECO:0000256" key="3">
    <source>
        <dbReference type="ARBA" id="ARBA00011396"/>
    </source>
</evidence>
<organism evidence="10">
    <name type="scientific">Grosmannia clavigera (strain kw1407 / UAMH 11150)</name>
    <name type="common">Blue stain fungus</name>
    <name type="synonym">Graphiocladiella clavigera</name>
    <dbReference type="NCBI Taxonomy" id="655863"/>
    <lineage>
        <taxon>Eukaryota</taxon>
        <taxon>Fungi</taxon>
        <taxon>Dikarya</taxon>
        <taxon>Ascomycota</taxon>
        <taxon>Pezizomycotina</taxon>
        <taxon>Sordariomycetes</taxon>
        <taxon>Sordariomycetidae</taxon>
        <taxon>Ophiostomatales</taxon>
        <taxon>Ophiostomataceae</taxon>
        <taxon>Leptographium</taxon>
    </lineage>
</organism>
<dbReference type="InterPro" id="IPR019383">
    <property type="entry name" value="Golgin_A_7/ERF4"/>
</dbReference>
<feature type="region of interest" description="Disordered" evidence="7">
    <location>
        <begin position="644"/>
        <end position="663"/>
    </location>
</feature>
<name>F0XPZ2_GROCL</name>
<accession>F0XPZ2</accession>
<evidence type="ECO:0000256" key="1">
    <source>
        <dbReference type="ARBA" id="ARBA00004406"/>
    </source>
</evidence>
<dbReference type="EMBL" id="GL629801">
    <property type="protein sequence ID" value="EFX00666.1"/>
    <property type="molecule type" value="Genomic_DNA"/>
</dbReference>
<dbReference type="InterPro" id="IPR051371">
    <property type="entry name" value="Ras_palmitoyltransferase"/>
</dbReference>
<evidence type="ECO:0000259" key="8">
    <source>
        <dbReference type="Pfam" id="PF10256"/>
    </source>
</evidence>
<dbReference type="Pfam" id="PF10256">
    <property type="entry name" value="Erf4"/>
    <property type="match status" value="1"/>
</dbReference>
<protein>
    <recommendedName>
        <fullName evidence="4">Ras modification protein ERF4</fullName>
    </recommendedName>
</protein>
<dbReference type="RefSeq" id="XP_014170148.1">
    <property type="nucleotide sequence ID" value="XM_014314673.1"/>
</dbReference>
<feature type="domain" description="Golgin subfamily A member 7/ERF4" evidence="8">
    <location>
        <begin position="507"/>
        <end position="636"/>
    </location>
</feature>
<dbReference type="HOGENOM" id="CLU_018540_1_0_1"/>
<dbReference type="PANTHER" id="PTHR13254:SF0">
    <property type="entry name" value="GOLGIN SUBFAMILY A MEMBER 7_ERF4 DOMAIN-CONTAINING PROTEIN"/>
    <property type="match status" value="1"/>
</dbReference>
<sequence>MLGCRWTATTPLNYTGTSTGVSVFPARQPVQQRLPATKTARQTPCRACFVVLSRGGRFGGRPLVLVPTASHAPPANLTNSTAAIASSFSDPSSLPVNVPLPAPTTFPDPGSTPNPPPAAAAASRYAPPSSSRPFVPLNYGQPPFRSRAATTFQRPLRRLSAARLWNPTNSTPRSTASSARRNHSHLQPLLRPQPHAPAHRRAPSTPLPPAVALSHPVLHDTRPVADDDPIGTGVADYPLLTLPEQRQVRHSTSTRASLQVERAGSEKRVSLPKSLRHSYDGKRLAVNPESSLAETTDLDPDRGVEAAERIIASAAAPRFSGQFSFTFAGPSSTPDPGPQIAGLRRLGQSASKPQAAELSHHSETGRHPRPDSATAPASGGPFGLVFAPIKATKQDKGKGKMAPAESEDVAITRRSYSRDLERGPDVMSAIDGGSGANKEDHANRNSTVSMPDGIGIGSAISSSNSSIMGDPEAQPDAGEEWGPQHPCFPHRNPHVPMDSPEYVTTRIIRIRRDWLIAGDLAPTFSNLYPEILDPAGMPEHEFRRVVDKLNKELCGIFEPWTIHNIIDGVLGLLTGWLWEDMGMTTAKRRLAQLERWVERWNESMAAGMNGSRSGLAEDGPIPPKIIPLRETGYMTIGDPEIAPAPASTVASRAGQPMEEASAS</sequence>